<dbReference type="PANTHER" id="PTHR39192:SF1">
    <property type="entry name" value="IRON UPTAKE SYSTEM COMPONENT EFEO"/>
    <property type="match status" value="1"/>
</dbReference>
<dbReference type="Gene3D" id="1.20.1420.20">
    <property type="entry name" value="M75 peptidase, HXXE motif"/>
    <property type="match status" value="1"/>
</dbReference>
<feature type="domain" description="EfeO-type cupredoxin-like" evidence="6">
    <location>
        <begin position="24"/>
        <end position="119"/>
    </location>
</feature>
<dbReference type="InterPro" id="IPR038352">
    <property type="entry name" value="Imelysin_sf"/>
</dbReference>
<dbReference type="AlphaFoldDB" id="A0A930YDS4"/>
<comment type="similarity">
    <text evidence="2">Belongs to the EfeM/EfeO family.</text>
</comment>
<keyword evidence="8" id="KW-1185">Reference proteome</keyword>
<dbReference type="InterPro" id="IPR053377">
    <property type="entry name" value="Iron_uptake_EfeM/EfeO"/>
</dbReference>
<protein>
    <submittedName>
        <fullName evidence="7">Cupredoxin domain-containing protein</fullName>
    </submittedName>
</protein>
<evidence type="ECO:0000259" key="5">
    <source>
        <dbReference type="Pfam" id="PF09375"/>
    </source>
</evidence>
<evidence type="ECO:0000259" key="6">
    <source>
        <dbReference type="Pfam" id="PF13473"/>
    </source>
</evidence>
<accession>A0A930YDS4</accession>
<dbReference type="InterPro" id="IPR034981">
    <property type="entry name" value="Imelysin-like_EfeO/Algp7"/>
</dbReference>
<gene>
    <name evidence="7" type="ORF">ISU07_08130</name>
</gene>
<dbReference type="NCBIfam" id="NF041757">
    <property type="entry name" value="EfeO"/>
    <property type="match status" value="1"/>
</dbReference>
<evidence type="ECO:0000256" key="4">
    <source>
        <dbReference type="SAM" id="SignalP"/>
    </source>
</evidence>
<dbReference type="PROSITE" id="PS51257">
    <property type="entry name" value="PROKAR_LIPOPROTEIN"/>
    <property type="match status" value="1"/>
</dbReference>
<dbReference type="Proteomes" id="UP000640489">
    <property type="component" value="Unassembled WGS sequence"/>
</dbReference>
<feature type="domain" description="Imelysin-like" evidence="5">
    <location>
        <begin position="149"/>
        <end position="389"/>
    </location>
</feature>
<dbReference type="InterPro" id="IPR028096">
    <property type="entry name" value="EfeO_Cupredoxin"/>
</dbReference>
<evidence type="ECO:0000313" key="8">
    <source>
        <dbReference type="Proteomes" id="UP000640489"/>
    </source>
</evidence>
<evidence type="ECO:0000256" key="3">
    <source>
        <dbReference type="ARBA" id="ARBA00022729"/>
    </source>
</evidence>
<dbReference type="RefSeq" id="WP_194706274.1">
    <property type="nucleotide sequence ID" value="NZ_JADKPN010000003.1"/>
</dbReference>
<organism evidence="7 8">
    <name type="scientific">Nocardioides islandensis</name>
    <dbReference type="NCBI Taxonomy" id="433663"/>
    <lineage>
        <taxon>Bacteria</taxon>
        <taxon>Bacillati</taxon>
        <taxon>Actinomycetota</taxon>
        <taxon>Actinomycetes</taxon>
        <taxon>Propionibacteriales</taxon>
        <taxon>Nocardioidaceae</taxon>
        <taxon>Nocardioides</taxon>
    </lineage>
</organism>
<comment type="caution">
    <text evidence="7">The sequence shown here is derived from an EMBL/GenBank/DDBJ whole genome shotgun (WGS) entry which is preliminary data.</text>
</comment>
<keyword evidence="3 4" id="KW-0732">Signal</keyword>
<evidence type="ECO:0000256" key="2">
    <source>
        <dbReference type="ARBA" id="ARBA00005989"/>
    </source>
</evidence>
<dbReference type="PANTHER" id="PTHR39192">
    <property type="entry name" value="IRON UPTAKE SYSTEM COMPONENT EFEO"/>
    <property type="match status" value="1"/>
</dbReference>
<dbReference type="CDD" id="cd14656">
    <property type="entry name" value="Imelysin-like_EfeO"/>
    <property type="match status" value="1"/>
</dbReference>
<comment type="subcellular location">
    <subcellularLocation>
        <location evidence="1">Periplasm</location>
    </subcellularLocation>
</comment>
<evidence type="ECO:0000256" key="1">
    <source>
        <dbReference type="ARBA" id="ARBA00004418"/>
    </source>
</evidence>
<dbReference type="InterPro" id="IPR018976">
    <property type="entry name" value="Imelysin-like"/>
</dbReference>
<evidence type="ECO:0000313" key="7">
    <source>
        <dbReference type="EMBL" id="MBF4763093.1"/>
    </source>
</evidence>
<name>A0A930YDS4_9ACTN</name>
<dbReference type="GO" id="GO:0042597">
    <property type="term" value="C:periplasmic space"/>
    <property type="evidence" value="ECO:0007669"/>
    <property type="project" value="UniProtKB-SubCell"/>
</dbReference>
<dbReference type="InterPro" id="IPR050894">
    <property type="entry name" value="EfeM/EfeO_iron_uptake"/>
</dbReference>
<dbReference type="Pfam" id="PF13473">
    <property type="entry name" value="Cupredoxin_1"/>
    <property type="match status" value="1"/>
</dbReference>
<feature type="signal peptide" evidence="4">
    <location>
        <begin position="1"/>
        <end position="17"/>
    </location>
</feature>
<dbReference type="EMBL" id="JADKPN010000003">
    <property type="protein sequence ID" value="MBF4763093.1"/>
    <property type="molecule type" value="Genomic_DNA"/>
</dbReference>
<dbReference type="Pfam" id="PF09375">
    <property type="entry name" value="Peptidase_M75"/>
    <property type="match status" value="1"/>
</dbReference>
<feature type="chain" id="PRO_5036829371" evidence="4">
    <location>
        <begin position="18"/>
        <end position="396"/>
    </location>
</feature>
<reference evidence="7" key="1">
    <citation type="submission" date="2020-11" db="EMBL/GenBank/DDBJ databases">
        <title>Nocardioides sp. nov., isolated from Soil of Cynanchum wilfordii Hemsley rhizosphere.</title>
        <authorList>
            <person name="Lee J.-S."/>
            <person name="Suh M.K."/>
            <person name="Kim J.-S."/>
        </authorList>
    </citation>
    <scope>NUCLEOTIDE SEQUENCE</scope>
    <source>
        <strain evidence="7">KCTC 19275</strain>
    </source>
</reference>
<proteinExistence type="inferred from homology"/>
<sequence length="396" mass="43021">MRLPLLVAALVAVPALAACTENAPSSGGGAGESDAASARTVTVRSTDDACDLSATQAPAGTLTFDVANAGTQVTEFYLLGEDGLRIVGEVENIGPALDRQLVVDAPAGTYVTACKPGMKGEGIRAAFTVTDSTDAQQASADDQQLVEQAQANYDAYVQDQSDQLLVRTEQFVAAYEAGEDDRARAIYADARTHWERIETVAESFGDLDPKMDAREADLEPGQRWTGWHRIEKDLWPARAREDGRAYTPLTEQQRTTYGDDLLANTRTLDRRIQQLDFTVDQIANGSRGLLEEVATGKVTGEEEYWSRTDLWDFQANVDGARVGYEGVRPILEQKDPDLAKRLDQRFTELQTLLDAQRVGDGFTPYDDLAPDEVKALSDAVNALSEPLSELTAAVLG</sequence>